<keyword evidence="12" id="KW-0032">Aminotransferase</keyword>
<keyword evidence="13" id="KW-1185">Reference proteome</keyword>
<dbReference type="InterPro" id="IPR016454">
    <property type="entry name" value="Cysteine_dSase"/>
</dbReference>
<dbReference type="OrthoDB" id="9808002at2"/>
<dbReference type="GO" id="GO:0051536">
    <property type="term" value="F:iron-sulfur cluster binding"/>
    <property type="evidence" value="ECO:0007669"/>
    <property type="project" value="UniProtKB-KW"/>
</dbReference>
<dbReference type="PANTHER" id="PTHR11601:SF34">
    <property type="entry name" value="CYSTEINE DESULFURASE"/>
    <property type="match status" value="1"/>
</dbReference>
<keyword evidence="6" id="KW-0479">Metal-binding</keyword>
<dbReference type="KEGG" id="dol:Dole_0756"/>
<evidence type="ECO:0000256" key="4">
    <source>
        <dbReference type="ARBA" id="ARBA00012239"/>
    </source>
</evidence>
<keyword evidence="7" id="KW-0663">Pyridoxal phosphate</keyword>
<dbReference type="RefSeq" id="WP_012174184.1">
    <property type="nucleotide sequence ID" value="NC_009943.1"/>
</dbReference>
<evidence type="ECO:0000256" key="3">
    <source>
        <dbReference type="ARBA" id="ARBA00006490"/>
    </source>
</evidence>
<comment type="cofactor">
    <cofactor evidence="1">
        <name>pyridoxal 5'-phosphate</name>
        <dbReference type="ChEBI" id="CHEBI:597326"/>
    </cofactor>
</comment>
<dbReference type="Gene3D" id="3.40.640.10">
    <property type="entry name" value="Type I PLP-dependent aspartate aminotransferase-like (Major domain)"/>
    <property type="match status" value="1"/>
</dbReference>
<dbReference type="PANTHER" id="PTHR11601">
    <property type="entry name" value="CYSTEINE DESULFURYLASE FAMILY MEMBER"/>
    <property type="match status" value="1"/>
</dbReference>
<organism evidence="12 13">
    <name type="scientific">Desulfosudis oleivorans (strain DSM 6200 / JCM 39069 / Hxd3)</name>
    <name type="common">Desulfococcus oleovorans</name>
    <dbReference type="NCBI Taxonomy" id="96561"/>
    <lineage>
        <taxon>Bacteria</taxon>
        <taxon>Pseudomonadati</taxon>
        <taxon>Thermodesulfobacteriota</taxon>
        <taxon>Desulfobacteria</taxon>
        <taxon>Desulfobacterales</taxon>
        <taxon>Desulfosudaceae</taxon>
        <taxon>Desulfosudis</taxon>
    </lineage>
</organism>
<dbReference type="GO" id="GO:0008483">
    <property type="term" value="F:transaminase activity"/>
    <property type="evidence" value="ECO:0007669"/>
    <property type="project" value="UniProtKB-KW"/>
</dbReference>
<evidence type="ECO:0000256" key="5">
    <source>
        <dbReference type="ARBA" id="ARBA00022679"/>
    </source>
</evidence>
<dbReference type="HOGENOM" id="CLU_003433_0_0_7"/>
<dbReference type="SUPFAM" id="SSF53383">
    <property type="entry name" value="PLP-dependent transferases"/>
    <property type="match status" value="1"/>
</dbReference>
<dbReference type="PIRSF" id="PIRSF005572">
    <property type="entry name" value="NifS"/>
    <property type="match status" value="1"/>
</dbReference>
<name>A8ZVA5_DESOH</name>
<evidence type="ECO:0000256" key="2">
    <source>
        <dbReference type="ARBA" id="ARBA00003120"/>
    </source>
</evidence>
<dbReference type="FunFam" id="3.40.640.10:FF:000084">
    <property type="entry name" value="IscS-like cysteine desulfurase"/>
    <property type="match status" value="1"/>
</dbReference>
<dbReference type="EMBL" id="CP000859">
    <property type="protein sequence ID" value="ABW66566.1"/>
    <property type="molecule type" value="Genomic_DNA"/>
</dbReference>
<protein>
    <recommendedName>
        <fullName evidence="4">cysteine desulfurase</fullName>
        <ecNumber evidence="4">2.8.1.7</ecNumber>
    </recommendedName>
</protein>
<dbReference type="AlphaFoldDB" id="A8ZVA5"/>
<dbReference type="eggNOG" id="COG1104">
    <property type="taxonomic scope" value="Bacteria"/>
</dbReference>
<accession>A8ZVA5</accession>
<evidence type="ECO:0000313" key="12">
    <source>
        <dbReference type="EMBL" id="ABW66566.1"/>
    </source>
</evidence>
<dbReference type="InterPro" id="IPR000192">
    <property type="entry name" value="Aminotrans_V_dom"/>
</dbReference>
<keyword evidence="5 12" id="KW-0808">Transferase</keyword>
<dbReference type="GO" id="GO:0046872">
    <property type="term" value="F:metal ion binding"/>
    <property type="evidence" value="ECO:0007669"/>
    <property type="project" value="UniProtKB-KW"/>
</dbReference>
<gene>
    <name evidence="12" type="ordered locus">Dole_0756</name>
</gene>
<dbReference type="InterPro" id="IPR015424">
    <property type="entry name" value="PyrdxlP-dep_Trfase"/>
</dbReference>
<evidence type="ECO:0000256" key="6">
    <source>
        <dbReference type="ARBA" id="ARBA00022723"/>
    </source>
</evidence>
<comment type="catalytic activity">
    <reaction evidence="10">
        <text>(sulfur carrier)-H + L-cysteine = (sulfur carrier)-SH + L-alanine</text>
        <dbReference type="Rhea" id="RHEA:43892"/>
        <dbReference type="Rhea" id="RHEA-COMP:14737"/>
        <dbReference type="Rhea" id="RHEA-COMP:14739"/>
        <dbReference type="ChEBI" id="CHEBI:29917"/>
        <dbReference type="ChEBI" id="CHEBI:35235"/>
        <dbReference type="ChEBI" id="CHEBI:57972"/>
        <dbReference type="ChEBI" id="CHEBI:64428"/>
        <dbReference type="EC" id="2.8.1.7"/>
    </reaction>
</comment>
<dbReference type="GO" id="GO:0031071">
    <property type="term" value="F:cysteine desulfurase activity"/>
    <property type="evidence" value="ECO:0007669"/>
    <property type="project" value="UniProtKB-EC"/>
</dbReference>
<dbReference type="InterPro" id="IPR015421">
    <property type="entry name" value="PyrdxlP-dep_Trfase_major"/>
</dbReference>
<feature type="domain" description="Aminotransferase class V" evidence="11">
    <location>
        <begin position="5"/>
        <end position="363"/>
    </location>
</feature>
<proteinExistence type="inferred from homology"/>
<evidence type="ECO:0000256" key="7">
    <source>
        <dbReference type="ARBA" id="ARBA00022898"/>
    </source>
</evidence>
<dbReference type="Proteomes" id="UP000008561">
    <property type="component" value="Chromosome"/>
</dbReference>
<evidence type="ECO:0000256" key="8">
    <source>
        <dbReference type="ARBA" id="ARBA00023004"/>
    </source>
</evidence>
<keyword evidence="8" id="KW-0408">Iron</keyword>
<evidence type="ECO:0000256" key="9">
    <source>
        <dbReference type="ARBA" id="ARBA00023014"/>
    </source>
</evidence>
<dbReference type="InterPro" id="IPR015422">
    <property type="entry name" value="PyrdxlP-dep_Trfase_small"/>
</dbReference>
<keyword evidence="9" id="KW-0411">Iron-sulfur</keyword>
<evidence type="ECO:0000256" key="1">
    <source>
        <dbReference type="ARBA" id="ARBA00001933"/>
    </source>
</evidence>
<evidence type="ECO:0000256" key="10">
    <source>
        <dbReference type="ARBA" id="ARBA00050776"/>
    </source>
</evidence>
<dbReference type="Pfam" id="PF00266">
    <property type="entry name" value="Aminotran_5"/>
    <property type="match status" value="1"/>
</dbReference>
<reference evidence="12 13" key="1">
    <citation type="submission" date="2007-10" db="EMBL/GenBank/DDBJ databases">
        <title>Complete sequence of Desulfococcus oleovorans Hxd3.</title>
        <authorList>
            <consortium name="US DOE Joint Genome Institute"/>
            <person name="Copeland A."/>
            <person name="Lucas S."/>
            <person name="Lapidus A."/>
            <person name="Barry K."/>
            <person name="Glavina del Rio T."/>
            <person name="Dalin E."/>
            <person name="Tice H."/>
            <person name="Pitluck S."/>
            <person name="Kiss H."/>
            <person name="Brettin T."/>
            <person name="Bruce D."/>
            <person name="Detter J.C."/>
            <person name="Han C."/>
            <person name="Schmutz J."/>
            <person name="Larimer F."/>
            <person name="Land M."/>
            <person name="Hauser L."/>
            <person name="Kyrpides N."/>
            <person name="Kim E."/>
            <person name="Wawrik B."/>
            <person name="Richardson P."/>
        </authorList>
    </citation>
    <scope>NUCLEOTIDE SEQUENCE [LARGE SCALE GENOMIC DNA]</scope>
    <source>
        <strain evidence="13">DSM 6200 / JCM 39069 / Hxd3</strain>
    </source>
</reference>
<sequence length="387" mass="42069">MSNIHLDHISVSPLLPEVQEAMIEVIRDFKGNPSSQNVAGELAAEKLEKARQSVADLINCDPREVVFVSGGTESINMAVKGVARANVEKGKHIVTSNIEHNAVNRSVKRLMHLGWKATSVAVNEKGRVAPDEVAKAIREDTILVSIMHSNNEIGTLQPIDEIAKITKEKKVLLHTDAVDSVGVIPFDVQQVGADLVSFASNPYYGPTGVGALYIRKGSRIWPIIDGGVQEHNRRAGTENLIGIVGMGVAAELAKRDMDRRVAHLKKLKALLVKELPNYIDEYYVNGDIDTSLPNLVSVSVKYVEGESLMLMLEDAGYTVSTRSACATGSLRASHVLMSIGLDHADAQGTLVITPGIDNTEEDILGFLKALRDITKALRDISPLYKNR</sequence>
<comment type="similarity">
    <text evidence="3">Belongs to the class-V pyridoxal-phosphate-dependent aminotransferase family. NifS/IscS subfamily.</text>
</comment>
<dbReference type="STRING" id="96561.Dole_0756"/>
<comment type="function">
    <text evidence="2">Catalyzes the removal of elemental sulfur atoms from cysteine to produce alanine. Seems to participate in the biosynthesis of the nitrogenase metalloclusters by providing the inorganic sulfur required for the Fe-S core formation.</text>
</comment>
<dbReference type="Gene3D" id="3.90.1150.10">
    <property type="entry name" value="Aspartate Aminotransferase, domain 1"/>
    <property type="match status" value="1"/>
</dbReference>
<dbReference type="EC" id="2.8.1.7" evidence="4"/>
<evidence type="ECO:0000259" key="11">
    <source>
        <dbReference type="Pfam" id="PF00266"/>
    </source>
</evidence>
<evidence type="ECO:0000313" key="13">
    <source>
        <dbReference type="Proteomes" id="UP000008561"/>
    </source>
</evidence>